<dbReference type="EnsemblMetazoa" id="ISCW008338-RA">
    <property type="protein sequence ID" value="ISCW008338-PA"/>
    <property type="gene ID" value="ISCW008338"/>
</dbReference>
<keyword evidence="3" id="KW-1185">Reference proteome</keyword>
<sequence>MGTVNCTLRKGSFIQSSRADSSRHELPQSEAALDAVGQTSRKWWQTHFQSSPLPNFAESFCFYSQSCKLL</sequence>
<accession>B7PTM9</accession>
<dbReference type="HOGENOM" id="CLU_2760641_0_0_1"/>
<dbReference type="EMBL" id="DS787445">
    <property type="protein sequence ID" value="EEC09951.1"/>
    <property type="molecule type" value="Genomic_DNA"/>
</dbReference>
<reference evidence="1 3" key="1">
    <citation type="submission" date="2008-03" db="EMBL/GenBank/DDBJ databases">
        <title>Annotation of Ixodes scapularis.</title>
        <authorList>
            <consortium name="Ixodes scapularis Genome Project Consortium"/>
            <person name="Caler E."/>
            <person name="Hannick L.I."/>
            <person name="Bidwell S."/>
            <person name="Joardar V."/>
            <person name="Thiagarajan M."/>
            <person name="Amedeo P."/>
            <person name="Galinsky K.J."/>
            <person name="Schobel S."/>
            <person name="Inman J."/>
            <person name="Hostetler J."/>
            <person name="Miller J."/>
            <person name="Hammond M."/>
            <person name="Megy K."/>
            <person name="Lawson D."/>
            <person name="Kodira C."/>
            <person name="Sutton G."/>
            <person name="Meyer J."/>
            <person name="Hill C.A."/>
            <person name="Birren B."/>
            <person name="Nene V."/>
            <person name="Collins F."/>
            <person name="Alarcon-Chaidez F."/>
            <person name="Wikel S."/>
            <person name="Strausberg R."/>
        </authorList>
    </citation>
    <scope>NUCLEOTIDE SEQUENCE [LARGE SCALE GENOMIC DNA]</scope>
    <source>
        <strain evidence="3">Wikel</strain>
        <strain evidence="1">Wikel colony</strain>
    </source>
</reference>
<reference evidence="2" key="2">
    <citation type="submission" date="2020-05" db="UniProtKB">
        <authorList>
            <consortium name="EnsemblMetazoa"/>
        </authorList>
    </citation>
    <scope>IDENTIFICATION</scope>
    <source>
        <strain evidence="2">wikel</strain>
    </source>
</reference>
<organism>
    <name type="scientific">Ixodes scapularis</name>
    <name type="common">Black-legged tick</name>
    <name type="synonym">Deer tick</name>
    <dbReference type="NCBI Taxonomy" id="6945"/>
    <lineage>
        <taxon>Eukaryota</taxon>
        <taxon>Metazoa</taxon>
        <taxon>Ecdysozoa</taxon>
        <taxon>Arthropoda</taxon>
        <taxon>Chelicerata</taxon>
        <taxon>Arachnida</taxon>
        <taxon>Acari</taxon>
        <taxon>Parasitiformes</taxon>
        <taxon>Ixodida</taxon>
        <taxon>Ixodoidea</taxon>
        <taxon>Ixodidae</taxon>
        <taxon>Ixodinae</taxon>
        <taxon>Ixodes</taxon>
    </lineage>
</organism>
<name>B7PTM9_IXOSC</name>
<evidence type="ECO:0000313" key="1">
    <source>
        <dbReference type="EMBL" id="EEC09951.1"/>
    </source>
</evidence>
<protein>
    <submittedName>
        <fullName evidence="1 2">Uncharacterized protein</fullName>
    </submittedName>
</protein>
<evidence type="ECO:0000313" key="3">
    <source>
        <dbReference type="Proteomes" id="UP000001555"/>
    </source>
</evidence>
<dbReference type="InParanoid" id="B7PTM9"/>
<dbReference type="PaxDb" id="6945-B7PTM9"/>
<gene>
    <name evidence="1" type="ORF">IscW_ISCW008338</name>
</gene>
<evidence type="ECO:0000313" key="2">
    <source>
        <dbReference type="EnsemblMetazoa" id="ISCW008338-PA"/>
    </source>
</evidence>
<dbReference type="AlphaFoldDB" id="B7PTM9"/>
<dbReference type="Proteomes" id="UP000001555">
    <property type="component" value="Unassembled WGS sequence"/>
</dbReference>
<dbReference type="VEuPathDB" id="VectorBase:ISCW008338"/>
<dbReference type="VEuPathDB" id="VectorBase:ISCI008338"/>
<dbReference type="EMBL" id="ABJB010083179">
    <property type="status" value="NOT_ANNOTATED_CDS"/>
    <property type="molecule type" value="Genomic_DNA"/>
</dbReference>
<proteinExistence type="predicted"/>